<dbReference type="AlphaFoldDB" id="A0A1H5ZU66"/>
<evidence type="ECO:0000313" key="1">
    <source>
        <dbReference type="EMBL" id="SEG39702.1"/>
    </source>
</evidence>
<proteinExistence type="predicted"/>
<accession>A0A1H5ZU66</accession>
<protein>
    <submittedName>
        <fullName evidence="1">Uncharacterized protein</fullName>
    </submittedName>
</protein>
<evidence type="ECO:0000313" key="2">
    <source>
        <dbReference type="Proteomes" id="UP000236738"/>
    </source>
</evidence>
<dbReference type="Proteomes" id="UP000236738">
    <property type="component" value="Unassembled WGS sequence"/>
</dbReference>
<sequence length="139" mass="15902">MIRSTKKGKIGKGRSSYYEIVQIEIGRLIFIPNNKSYVIEVSDYAVTTNTDGSIVKIPIGTMREIPYPKEKINALFKYLNNPIEVTEEFSDDFYDLLCGALLYVTQTELDEVQDENGGTGVFVTNYELQPNEWFIIQEN</sequence>
<organism evidence="1 2">
    <name type="scientific">Halpernia humi</name>
    <dbReference type="NCBI Taxonomy" id="493375"/>
    <lineage>
        <taxon>Bacteria</taxon>
        <taxon>Pseudomonadati</taxon>
        <taxon>Bacteroidota</taxon>
        <taxon>Flavobacteriia</taxon>
        <taxon>Flavobacteriales</taxon>
        <taxon>Weeksellaceae</taxon>
        <taxon>Chryseobacterium group</taxon>
        <taxon>Halpernia</taxon>
    </lineage>
</organism>
<gene>
    <name evidence="1" type="ORF">SAMN05421847_2200</name>
</gene>
<reference evidence="2" key="1">
    <citation type="submission" date="2016-10" db="EMBL/GenBank/DDBJ databases">
        <authorList>
            <person name="Varghese N."/>
            <person name="Submissions S."/>
        </authorList>
    </citation>
    <scope>NUCLEOTIDE SEQUENCE [LARGE SCALE GENOMIC DNA]</scope>
    <source>
        <strain evidence="2">DSM 21580</strain>
    </source>
</reference>
<name>A0A1H5ZU66_9FLAO</name>
<dbReference type="RefSeq" id="WP_103914076.1">
    <property type="nucleotide sequence ID" value="NZ_FNUS01000005.1"/>
</dbReference>
<dbReference type="EMBL" id="FNUS01000005">
    <property type="protein sequence ID" value="SEG39702.1"/>
    <property type="molecule type" value="Genomic_DNA"/>
</dbReference>
<keyword evidence="2" id="KW-1185">Reference proteome</keyword>
<dbReference type="OrthoDB" id="9993347at2"/>